<feature type="region of interest" description="Disordered" evidence="1">
    <location>
        <begin position="62"/>
        <end position="134"/>
    </location>
</feature>
<dbReference type="PANTHER" id="PTHR34961:SF1">
    <property type="entry name" value="ROOT MERISTEM GROWTH FACTOR 10"/>
    <property type="match status" value="1"/>
</dbReference>
<feature type="signal peptide" evidence="2">
    <location>
        <begin position="1"/>
        <end position="23"/>
    </location>
</feature>
<gene>
    <name evidence="3" type="ORF">LLUT_LOCUS3990</name>
</gene>
<dbReference type="Proteomes" id="UP001497480">
    <property type="component" value="Unassembled WGS sequence"/>
</dbReference>
<feature type="chain" id="PRO_5043628915" evidence="2">
    <location>
        <begin position="24"/>
        <end position="134"/>
    </location>
</feature>
<dbReference type="InterPro" id="IPR053313">
    <property type="entry name" value="RGF"/>
</dbReference>
<dbReference type="EMBL" id="CAXHTB010000003">
    <property type="protein sequence ID" value="CAL0302930.1"/>
    <property type="molecule type" value="Genomic_DNA"/>
</dbReference>
<proteinExistence type="predicted"/>
<evidence type="ECO:0000313" key="3">
    <source>
        <dbReference type="EMBL" id="CAL0302930.1"/>
    </source>
</evidence>
<organism evidence="3 4">
    <name type="scientific">Lupinus luteus</name>
    <name type="common">European yellow lupine</name>
    <dbReference type="NCBI Taxonomy" id="3873"/>
    <lineage>
        <taxon>Eukaryota</taxon>
        <taxon>Viridiplantae</taxon>
        <taxon>Streptophyta</taxon>
        <taxon>Embryophyta</taxon>
        <taxon>Tracheophyta</taxon>
        <taxon>Spermatophyta</taxon>
        <taxon>Magnoliopsida</taxon>
        <taxon>eudicotyledons</taxon>
        <taxon>Gunneridae</taxon>
        <taxon>Pentapetalae</taxon>
        <taxon>rosids</taxon>
        <taxon>fabids</taxon>
        <taxon>Fabales</taxon>
        <taxon>Fabaceae</taxon>
        <taxon>Papilionoideae</taxon>
        <taxon>50 kb inversion clade</taxon>
        <taxon>genistoids sensu lato</taxon>
        <taxon>core genistoids</taxon>
        <taxon>Genisteae</taxon>
        <taxon>Lupinus</taxon>
    </lineage>
</organism>
<dbReference type="AlphaFoldDB" id="A0AAV1W113"/>
<dbReference type="PANTHER" id="PTHR34961">
    <property type="entry name" value="TRANSMEMBRANE PROTEIN"/>
    <property type="match status" value="1"/>
</dbReference>
<keyword evidence="4" id="KW-1185">Reference proteome</keyword>
<feature type="compositionally biased region" description="Basic residues" evidence="1">
    <location>
        <begin position="73"/>
        <end position="88"/>
    </location>
</feature>
<keyword evidence="2" id="KW-0732">Signal</keyword>
<sequence>MSLTMSITYLLFFLCISLYTCNSRYLSTQDKKLEKKSHFSIKNEENNGFDFSGKQVRVMSEGNKMETGLVSQKPKKVRRTKHKVHKAMRKDSGALKSESLVSVSWRMPHKKPSDKNPGFNLDYAPPKTHPPSHN</sequence>
<protein>
    <submittedName>
        <fullName evidence="3">Uncharacterized protein</fullName>
    </submittedName>
</protein>
<name>A0AAV1W113_LUPLU</name>
<comment type="caution">
    <text evidence="3">The sequence shown here is derived from an EMBL/GenBank/DDBJ whole genome shotgun (WGS) entry which is preliminary data.</text>
</comment>
<evidence type="ECO:0000313" key="4">
    <source>
        <dbReference type="Proteomes" id="UP001497480"/>
    </source>
</evidence>
<reference evidence="3 4" key="1">
    <citation type="submission" date="2024-03" db="EMBL/GenBank/DDBJ databases">
        <authorList>
            <person name="Martinez-Hernandez J."/>
        </authorList>
    </citation>
    <scope>NUCLEOTIDE SEQUENCE [LARGE SCALE GENOMIC DNA]</scope>
</reference>
<accession>A0AAV1W113</accession>
<evidence type="ECO:0000256" key="1">
    <source>
        <dbReference type="SAM" id="MobiDB-lite"/>
    </source>
</evidence>
<evidence type="ECO:0000256" key="2">
    <source>
        <dbReference type="SAM" id="SignalP"/>
    </source>
</evidence>